<keyword evidence="4" id="KW-0227">DNA damage</keyword>
<evidence type="ECO:0000313" key="19">
    <source>
        <dbReference type="EMBL" id="SNV37031.1"/>
    </source>
</evidence>
<keyword evidence="7" id="KW-0269">Exonuclease</keyword>
<dbReference type="KEGG" id="cgrn:4412665_01451"/>
<feature type="compositionally biased region" description="Polar residues" evidence="16">
    <location>
        <begin position="520"/>
        <end position="529"/>
    </location>
</feature>
<organism evidence="19 20">
    <name type="scientific">Cutibacterium granulosum</name>
    <dbReference type="NCBI Taxonomy" id="33011"/>
    <lineage>
        <taxon>Bacteria</taxon>
        <taxon>Bacillati</taxon>
        <taxon>Actinomycetota</taxon>
        <taxon>Actinomycetes</taxon>
        <taxon>Propionibacteriales</taxon>
        <taxon>Propionibacteriaceae</taxon>
        <taxon>Cutibacterium</taxon>
    </lineage>
</organism>
<evidence type="ECO:0000256" key="12">
    <source>
        <dbReference type="ARBA" id="ARBA00034617"/>
    </source>
</evidence>
<keyword evidence="11" id="KW-0413">Isomerase</keyword>
<dbReference type="GO" id="GO:0004527">
    <property type="term" value="F:exonuclease activity"/>
    <property type="evidence" value="ECO:0007669"/>
    <property type="project" value="UniProtKB-KW"/>
</dbReference>
<dbReference type="InterPro" id="IPR014016">
    <property type="entry name" value="UvrD-like_ATP-bd"/>
</dbReference>
<dbReference type="Pfam" id="PF00580">
    <property type="entry name" value="UvrD-helicase"/>
    <property type="match status" value="1"/>
</dbReference>
<dbReference type="SUPFAM" id="SSF52540">
    <property type="entry name" value="P-loop containing nucleoside triphosphate hydrolases"/>
    <property type="match status" value="1"/>
</dbReference>
<evidence type="ECO:0000256" key="1">
    <source>
        <dbReference type="ARBA" id="ARBA00009922"/>
    </source>
</evidence>
<feature type="domain" description="UvrD-like helicase ATP-binding" evidence="17">
    <location>
        <begin position="6"/>
        <end position="307"/>
    </location>
</feature>
<evidence type="ECO:0000256" key="7">
    <source>
        <dbReference type="ARBA" id="ARBA00022839"/>
    </source>
</evidence>
<feature type="binding site" evidence="15">
    <location>
        <begin position="27"/>
        <end position="34"/>
    </location>
    <ligand>
        <name>ATP</name>
        <dbReference type="ChEBI" id="CHEBI:30616"/>
    </ligand>
</feature>
<dbReference type="PANTHER" id="PTHR11070">
    <property type="entry name" value="UVRD / RECB / PCRA DNA HELICASE FAMILY MEMBER"/>
    <property type="match status" value="1"/>
</dbReference>
<keyword evidence="8 15" id="KW-0067">ATP-binding</keyword>
<keyword evidence="3 15" id="KW-0547">Nucleotide-binding</keyword>
<dbReference type="GO" id="GO:0016887">
    <property type="term" value="F:ATP hydrolysis activity"/>
    <property type="evidence" value="ECO:0007669"/>
    <property type="project" value="RHEA"/>
</dbReference>
<dbReference type="GO" id="GO:0033202">
    <property type="term" value="C:DNA helicase complex"/>
    <property type="evidence" value="ECO:0007669"/>
    <property type="project" value="TreeGrafter"/>
</dbReference>
<evidence type="ECO:0000256" key="2">
    <source>
        <dbReference type="ARBA" id="ARBA00022722"/>
    </source>
</evidence>
<evidence type="ECO:0000256" key="14">
    <source>
        <dbReference type="ARBA" id="ARBA00048988"/>
    </source>
</evidence>
<evidence type="ECO:0000256" key="3">
    <source>
        <dbReference type="ARBA" id="ARBA00022741"/>
    </source>
</evidence>
<evidence type="ECO:0000259" key="18">
    <source>
        <dbReference type="PROSITE" id="PS51217"/>
    </source>
</evidence>
<dbReference type="Gene3D" id="3.90.320.10">
    <property type="match status" value="1"/>
</dbReference>
<evidence type="ECO:0000256" key="15">
    <source>
        <dbReference type="PROSITE-ProRule" id="PRU00560"/>
    </source>
</evidence>
<dbReference type="PROSITE" id="PS51217">
    <property type="entry name" value="UVRD_HELICASE_CTER"/>
    <property type="match status" value="1"/>
</dbReference>
<evidence type="ECO:0000256" key="6">
    <source>
        <dbReference type="ARBA" id="ARBA00022806"/>
    </source>
</evidence>
<proteinExistence type="inferred from homology"/>
<evidence type="ECO:0000313" key="20">
    <source>
        <dbReference type="Proteomes" id="UP000215332"/>
    </source>
</evidence>
<dbReference type="InterPro" id="IPR027417">
    <property type="entry name" value="P-loop_NTPase"/>
</dbReference>
<evidence type="ECO:0000256" key="9">
    <source>
        <dbReference type="ARBA" id="ARBA00023125"/>
    </source>
</evidence>
<keyword evidence="6 15" id="KW-0347">Helicase</keyword>
<protein>
    <recommendedName>
        <fullName evidence="13">DNA 3'-5' helicase</fullName>
        <ecNumber evidence="13">5.6.2.4</ecNumber>
    </recommendedName>
</protein>
<keyword evidence="9" id="KW-0238">DNA-binding</keyword>
<keyword evidence="2" id="KW-0540">Nuclease</keyword>
<feature type="compositionally biased region" description="Polar residues" evidence="16">
    <location>
        <begin position="1125"/>
        <end position="1135"/>
    </location>
</feature>
<dbReference type="PROSITE" id="PS51198">
    <property type="entry name" value="UVRD_HELICASE_ATP_BIND"/>
    <property type="match status" value="1"/>
</dbReference>
<evidence type="ECO:0000256" key="11">
    <source>
        <dbReference type="ARBA" id="ARBA00023235"/>
    </source>
</evidence>
<feature type="region of interest" description="Disordered" evidence="16">
    <location>
        <begin position="1112"/>
        <end position="1135"/>
    </location>
</feature>
<evidence type="ECO:0000256" key="13">
    <source>
        <dbReference type="ARBA" id="ARBA00034808"/>
    </source>
</evidence>
<dbReference type="Gene3D" id="3.40.50.300">
    <property type="entry name" value="P-loop containing nucleotide triphosphate hydrolases"/>
    <property type="match status" value="2"/>
</dbReference>
<dbReference type="EC" id="5.6.2.4" evidence="13"/>
<dbReference type="InterPro" id="IPR013986">
    <property type="entry name" value="DExx_box_DNA_helicase_dom_sf"/>
</dbReference>
<keyword evidence="10" id="KW-0234">DNA repair</keyword>
<feature type="compositionally biased region" description="Basic and acidic residues" evidence="16">
    <location>
        <begin position="501"/>
        <end position="510"/>
    </location>
</feature>
<gene>
    <name evidence="19" type="primary">uvrD</name>
    <name evidence="19" type="ORF">SAMEA4412665_01451</name>
</gene>
<dbReference type="Gene3D" id="1.10.10.160">
    <property type="match status" value="1"/>
</dbReference>
<dbReference type="InterPro" id="IPR038726">
    <property type="entry name" value="PDDEXK_AddAB-type"/>
</dbReference>
<feature type="region of interest" description="Disordered" evidence="16">
    <location>
        <begin position="490"/>
        <end position="539"/>
    </location>
</feature>
<dbReference type="AlphaFoldDB" id="A0A239WRB0"/>
<sequence>MNVMDIELTAQQQNAVDDDSALVLILGGPGTGRTTLCLHKAVSFVEAGHRLDEVLILARSRATAQALRTRLLLQLDGAHLRPQVMTVHGFARSLVMPNAMMPQARESSEGDSAAAHLLTAPEQESLLRDVIDAADRSEWPAQFQAACHDAKFISDVRFMAATISQAGVRGAELAAQGRRFRRDDWRVTGEILSEYEHRLAESGDFDYTGLIHRAIDVLSSPTRRAEVRERIKLVICDDVTEVDHCQTVLLGQLSGAGIPLFLTADPDQTIGTFRGAQSGRIDGFLDELTGHGRQPAIHHLTTDMRCCGDVHELVERVRSQLPAQPTVDLRQMPSERWSGGSGTCEYLEESSKARLARSIARRLRRAHLYEGIAWEQMAVLARNGSDVDVLATLLAAEDVPAYRSSQDVVLSEVPAVRELIVGLQAAIDLAEGCDDDYERRMVDRLLDSPLSATTHEQVHRFRAWLAVHGGSVNWAELTSLLRSKKAADVDVPGAPGNLPEAPHEPRHVDDGSDTIASGEDASTSQTSETTDSRDSEVPILPAELRRELSGVSALIRRIDMAAVNLRKNGPVDVSLWRVWGGESAPNSTLQTWPDVLKQRALDADATANRELDGLCALFDMAGRHGEHIGTHGARQFIAEALSEQTPADRSRETDRDRNGVCIMTAHRAKETQFDLVALYGLEEQSWPAMNLTGSMTGADVWSPDGPLPPRDWSETLQSERRLFLTACSRARHVVVLTAVRNDEEGILPSRFLTPVRDLCQENDDREQARSSAALGHENLTSLVADLRRSAADDQLPVTLRRHAARQLAWLAAQKKDDHPLAVHADPHTWWGSGIDPARQGGETADKPDVYLSPSHVGELLDCPRRWFLSRRLGASGPMSAKAQAGSLVHRIAEENAEHWCLERAMDQLDAEWTTLSFDYAWESHVLLENCREGLRRLDAWLVKSSQRELVGTEVPIKHVFDLPSAMVHVAGSIDRLERDEAGNHIVIDYKTGSRPHESMNPHVIQVAIYQTALAEGYGGRKPADVGPAELVYLMDEPHKRGGEARVRSISPVGDEPWARGAVLTAAAGFHDWVRYYLDRAARVVLGVERAAVTNHGCQFCPVRSGCPALVPPDPAVDVSRESEVRTTSGSQEKES</sequence>
<dbReference type="Pfam" id="PF13361">
    <property type="entry name" value="UvrD_C"/>
    <property type="match status" value="1"/>
</dbReference>
<dbReference type="eggNOG" id="COG2887">
    <property type="taxonomic scope" value="Bacteria"/>
</dbReference>
<dbReference type="InterPro" id="IPR011604">
    <property type="entry name" value="PDDEXK-like_dom_sf"/>
</dbReference>
<accession>A0A239WRB0</accession>
<evidence type="ECO:0000256" key="5">
    <source>
        <dbReference type="ARBA" id="ARBA00022801"/>
    </source>
</evidence>
<evidence type="ECO:0000256" key="16">
    <source>
        <dbReference type="SAM" id="MobiDB-lite"/>
    </source>
</evidence>
<dbReference type="GO" id="GO:0005524">
    <property type="term" value="F:ATP binding"/>
    <property type="evidence" value="ECO:0007669"/>
    <property type="project" value="UniProtKB-UniRule"/>
</dbReference>
<dbReference type="eggNOG" id="COG0210">
    <property type="taxonomic scope" value="Bacteria"/>
</dbReference>
<dbReference type="EMBL" id="LT906441">
    <property type="protein sequence ID" value="SNV37031.1"/>
    <property type="molecule type" value="Genomic_DNA"/>
</dbReference>
<dbReference type="GO" id="GO:0005829">
    <property type="term" value="C:cytosol"/>
    <property type="evidence" value="ECO:0007669"/>
    <property type="project" value="TreeGrafter"/>
</dbReference>
<evidence type="ECO:0000256" key="10">
    <source>
        <dbReference type="ARBA" id="ARBA00023204"/>
    </source>
</evidence>
<comment type="catalytic activity">
    <reaction evidence="12">
        <text>Couples ATP hydrolysis with the unwinding of duplex DNA by translocating in the 3'-5' direction.</text>
        <dbReference type="EC" id="5.6.2.4"/>
    </reaction>
</comment>
<evidence type="ECO:0000256" key="8">
    <source>
        <dbReference type="ARBA" id="ARBA00022840"/>
    </source>
</evidence>
<dbReference type="InterPro" id="IPR000212">
    <property type="entry name" value="DNA_helicase_UvrD/REP"/>
</dbReference>
<comment type="similarity">
    <text evidence="1">Belongs to the helicase family. UvrD subfamily.</text>
</comment>
<dbReference type="Pfam" id="PF12705">
    <property type="entry name" value="PDDEXK_1"/>
    <property type="match status" value="1"/>
</dbReference>
<dbReference type="PANTHER" id="PTHR11070:SF59">
    <property type="entry name" value="DNA 3'-5' HELICASE"/>
    <property type="match status" value="1"/>
</dbReference>
<dbReference type="GO" id="GO:0000725">
    <property type="term" value="P:recombinational repair"/>
    <property type="evidence" value="ECO:0007669"/>
    <property type="project" value="TreeGrafter"/>
</dbReference>
<evidence type="ECO:0000259" key="17">
    <source>
        <dbReference type="PROSITE" id="PS51198"/>
    </source>
</evidence>
<dbReference type="GO" id="GO:0003677">
    <property type="term" value="F:DNA binding"/>
    <property type="evidence" value="ECO:0007669"/>
    <property type="project" value="UniProtKB-KW"/>
</dbReference>
<name>A0A239WRB0_9ACTN</name>
<dbReference type="Proteomes" id="UP000215332">
    <property type="component" value="Chromosome 1"/>
</dbReference>
<keyword evidence="5 15" id="KW-0378">Hydrolase</keyword>
<feature type="domain" description="UvrD-like helicase C-terminal" evidence="18">
    <location>
        <begin position="311"/>
        <end position="670"/>
    </location>
</feature>
<reference evidence="19 20" key="1">
    <citation type="submission" date="2017-06" db="EMBL/GenBank/DDBJ databases">
        <authorList>
            <consortium name="Pathogen Informatics"/>
        </authorList>
    </citation>
    <scope>NUCLEOTIDE SEQUENCE [LARGE SCALE GENOMIC DNA]</scope>
    <source>
        <strain evidence="19 20">NCTC11865</strain>
    </source>
</reference>
<comment type="catalytic activity">
    <reaction evidence="14">
        <text>ATP + H2O = ADP + phosphate + H(+)</text>
        <dbReference type="Rhea" id="RHEA:13065"/>
        <dbReference type="ChEBI" id="CHEBI:15377"/>
        <dbReference type="ChEBI" id="CHEBI:15378"/>
        <dbReference type="ChEBI" id="CHEBI:30616"/>
        <dbReference type="ChEBI" id="CHEBI:43474"/>
        <dbReference type="ChEBI" id="CHEBI:456216"/>
        <dbReference type="EC" id="5.6.2.4"/>
    </reaction>
</comment>
<evidence type="ECO:0000256" key="4">
    <source>
        <dbReference type="ARBA" id="ARBA00022763"/>
    </source>
</evidence>
<dbReference type="GO" id="GO:0043138">
    <property type="term" value="F:3'-5' DNA helicase activity"/>
    <property type="evidence" value="ECO:0007669"/>
    <property type="project" value="UniProtKB-EC"/>
</dbReference>
<dbReference type="InterPro" id="IPR014017">
    <property type="entry name" value="DNA_helicase_UvrD-like_C"/>
</dbReference>